<feature type="domain" description="IMP dehydrogenase/GMP reductase" evidence="2">
    <location>
        <begin position="22"/>
        <end position="115"/>
    </location>
</feature>
<dbReference type="OrthoDB" id="1715975at2759"/>
<reference evidence="3 4" key="1">
    <citation type="journal article" date="2017" name="Mol. Plant">
        <title>The Genome of Medicinal Plant Macleaya cordata Provides New Insights into Benzylisoquinoline Alkaloids Metabolism.</title>
        <authorList>
            <person name="Liu X."/>
            <person name="Liu Y."/>
            <person name="Huang P."/>
            <person name="Ma Y."/>
            <person name="Qing Z."/>
            <person name="Tang Q."/>
            <person name="Cao H."/>
            <person name="Cheng P."/>
            <person name="Zheng Y."/>
            <person name="Yuan Z."/>
            <person name="Zhou Y."/>
            <person name="Liu J."/>
            <person name="Tang Z."/>
            <person name="Zhuo Y."/>
            <person name="Zhang Y."/>
            <person name="Yu L."/>
            <person name="Huang J."/>
            <person name="Yang P."/>
            <person name="Peng Q."/>
            <person name="Zhang J."/>
            <person name="Jiang W."/>
            <person name="Zhang Z."/>
            <person name="Lin K."/>
            <person name="Ro D.K."/>
            <person name="Chen X."/>
            <person name="Xiong X."/>
            <person name="Shang Y."/>
            <person name="Huang S."/>
            <person name="Zeng J."/>
        </authorList>
    </citation>
    <scope>NUCLEOTIDE SEQUENCE [LARGE SCALE GENOMIC DNA]</scope>
    <source>
        <strain evidence="4">cv. BLH2017</strain>
        <tissue evidence="3">Root</tissue>
    </source>
</reference>
<evidence type="ECO:0000313" key="4">
    <source>
        <dbReference type="Proteomes" id="UP000195402"/>
    </source>
</evidence>
<evidence type="ECO:0000313" key="3">
    <source>
        <dbReference type="EMBL" id="OVA15720.1"/>
    </source>
</evidence>
<dbReference type="GO" id="GO:0006183">
    <property type="term" value="P:GTP biosynthetic process"/>
    <property type="evidence" value="ECO:0007669"/>
    <property type="project" value="TreeGrafter"/>
</dbReference>
<proteinExistence type="inferred from homology"/>
<dbReference type="EMBL" id="MVGT01000739">
    <property type="protein sequence ID" value="OVA15720.1"/>
    <property type="molecule type" value="Genomic_DNA"/>
</dbReference>
<name>A0A200QZ83_MACCD</name>
<dbReference type="PANTHER" id="PTHR11911">
    <property type="entry name" value="INOSINE-5-MONOPHOSPHATE DEHYDROGENASE RELATED"/>
    <property type="match status" value="1"/>
</dbReference>
<dbReference type="GO" id="GO:0005737">
    <property type="term" value="C:cytoplasm"/>
    <property type="evidence" value="ECO:0007669"/>
    <property type="project" value="TreeGrafter"/>
</dbReference>
<evidence type="ECO:0000256" key="1">
    <source>
        <dbReference type="ARBA" id="ARBA00005502"/>
    </source>
</evidence>
<dbReference type="InterPro" id="IPR013785">
    <property type="entry name" value="Aldolase_TIM"/>
</dbReference>
<dbReference type="FunFam" id="3.20.20.70:FF:000424">
    <property type="entry name" value="Inosine-5'-monophosphate dehydrogenase 2"/>
    <property type="match status" value="1"/>
</dbReference>
<evidence type="ECO:0000259" key="2">
    <source>
        <dbReference type="Pfam" id="PF00478"/>
    </source>
</evidence>
<comment type="similarity">
    <text evidence="1">Belongs to the IMPDH/GMPR family.</text>
</comment>
<dbReference type="Gene3D" id="3.20.20.70">
    <property type="entry name" value="Aldolase class I"/>
    <property type="match status" value="1"/>
</dbReference>
<dbReference type="SUPFAM" id="SSF51412">
    <property type="entry name" value="Inosine monophosphate dehydrogenase (IMPDH)"/>
    <property type="match status" value="1"/>
</dbReference>
<dbReference type="STRING" id="56857.A0A200QZ83"/>
<dbReference type="GO" id="GO:0003938">
    <property type="term" value="F:IMP dehydrogenase activity"/>
    <property type="evidence" value="ECO:0007669"/>
    <property type="project" value="InterPro"/>
</dbReference>
<sequence length="185" mass="20293">MVGFPIEDGFPAERLFNQGYSYTYDDVIFLPHYIDFPTNSVNLSTKLTKNIELSIPCVASPMDTVTESSMAVAMAALGGIGIVHYNNQHSEQAALIRSAKSRHMPFISDPMFKSPSDSIDSVDEFTSLPCVFVTESGNSKSKLLGVVGKSDWESLSDKEAPVSDYMFESLVTASSSYTFEQALLF</sequence>
<comment type="caution">
    <text evidence="3">The sequence shown here is derived from an EMBL/GenBank/DDBJ whole genome shotgun (WGS) entry which is preliminary data.</text>
</comment>
<dbReference type="Pfam" id="PF00478">
    <property type="entry name" value="IMPDH"/>
    <property type="match status" value="1"/>
</dbReference>
<keyword evidence="4" id="KW-1185">Reference proteome</keyword>
<dbReference type="AlphaFoldDB" id="A0A200QZ83"/>
<accession>A0A200QZ83</accession>
<gene>
    <name evidence="3" type="ORF">BVC80_1315g46</name>
</gene>
<dbReference type="Proteomes" id="UP000195402">
    <property type="component" value="Unassembled WGS sequence"/>
</dbReference>
<organism evidence="3 4">
    <name type="scientific">Macleaya cordata</name>
    <name type="common">Five-seeded plume-poppy</name>
    <name type="synonym">Bocconia cordata</name>
    <dbReference type="NCBI Taxonomy" id="56857"/>
    <lineage>
        <taxon>Eukaryota</taxon>
        <taxon>Viridiplantae</taxon>
        <taxon>Streptophyta</taxon>
        <taxon>Embryophyta</taxon>
        <taxon>Tracheophyta</taxon>
        <taxon>Spermatophyta</taxon>
        <taxon>Magnoliopsida</taxon>
        <taxon>Ranunculales</taxon>
        <taxon>Papaveraceae</taxon>
        <taxon>Papaveroideae</taxon>
        <taxon>Macleaya</taxon>
    </lineage>
</organism>
<dbReference type="SMART" id="SM01240">
    <property type="entry name" value="IMPDH"/>
    <property type="match status" value="1"/>
</dbReference>
<dbReference type="InterPro" id="IPR005990">
    <property type="entry name" value="IMP_DH"/>
</dbReference>
<protein>
    <submittedName>
        <fullName evidence="3">IMP dehydrogenase/GMP reductase</fullName>
    </submittedName>
</protein>
<dbReference type="InParanoid" id="A0A200QZ83"/>
<dbReference type="InterPro" id="IPR001093">
    <property type="entry name" value="IMP_DH_GMPRt"/>
</dbReference>
<dbReference type="PANTHER" id="PTHR11911:SF111">
    <property type="entry name" value="INOSINE-5'-MONOPHOSPHATE DEHYDROGENASE"/>
    <property type="match status" value="1"/>
</dbReference>
<dbReference type="OMA" id="PNDFAGH"/>